<evidence type="ECO:0000313" key="2">
    <source>
        <dbReference type="Proteomes" id="UP000632377"/>
    </source>
</evidence>
<dbReference type="Proteomes" id="UP000632377">
    <property type="component" value="Unassembled WGS sequence"/>
</dbReference>
<dbReference type="EMBL" id="JAESWC010000004">
    <property type="protein sequence ID" value="MBL4936250.1"/>
    <property type="molecule type" value="Genomic_DNA"/>
</dbReference>
<gene>
    <name evidence="1" type="ORF">JK636_10810</name>
</gene>
<organism evidence="1 2">
    <name type="scientific">Clostridium rhizosphaerae</name>
    <dbReference type="NCBI Taxonomy" id="2803861"/>
    <lineage>
        <taxon>Bacteria</taxon>
        <taxon>Bacillati</taxon>
        <taxon>Bacillota</taxon>
        <taxon>Clostridia</taxon>
        <taxon>Eubacteriales</taxon>
        <taxon>Clostridiaceae</taxon>
        <taxon>Clostridium</taxon>
    </lineage>
</organism>
<dbReference type="Gene3D" id="1.20.1260.120">
    <property type="entry name" value="Protein of unknown function DUF2935"/>
    <property type="match status" value="1"/>
</dbReference>
<reference evidence="1 2" key="1">
    <citation type="submission" date="2021-01" db="EMBL/GenBank/DDBJ databases">
        <title>Genome public.</title>
        <authorList>
            <person name="Liu C."/>
            <person name="Sun Q."/>
        </authorList>
    </citation>
    <scope>NUCLEOTIDE SEQUENCE [LARGE SCALE GENOMIC DNA]</scope>
    <source>
        <strain evidence="1 2">YIM B02515</strain>
    </source>
</reference>
<comment type="caution">
    <text evidence="1">The sequence shown here is derived from an EMBL/GenBank/DDBJ whole genome shotgun (WGS) entry which is preliminary data.</text>
</comment>
<protein>
    <submittedName>
        <fullName evidence="1">DUF2935 domain-containing protein</fullName>
    </submittedName>
</protein>
<dbReference type="Pfam" id="PF11155">
    <property type="entry name" value="DUF2935"/>
    <property type="match status" value="2"/>
</dbReference>
<keyword evidence="2" id="KW-1185">Reference proteome</keyword>
<dbReference type="RefSeq" id="WP_202748955.1">
    <property type="nucleotide sequence ID" value="NZ_JAESWC010000004.1"/>
</dbReference>
<proteinExistence type="predicted"/>
<sequence>MITNEQYVRLSLEFNLFFLRIAKEHAIFAAASLPPRDKAIQQQLLAVKQNYETLLQRAVSLSHNVISKEVLTSDEIVTELTLPAEEATEFLTGLPINKSITKEELNMVEAAKTRAETGLSGEVSRLNNEALTLTNRTIAFLNNLYRNISECKAFSYTYPTMLHHVTEESKFAVMMLTKLQNKDTIDSVKELIELEVFWNHIMEEHSEFIRGYLDPSEKQLFETANDFAKKLELLVERTLNLQQNPNLLPEITRESINQVTELRNFKKQGAEGILACEIKSIIPPLLADHVLREANHYLRLLNSVK</sequence>
<evidence type="ECO:0000313" key="1">
    <source>
        <dbReference type="EMBL" id="MBL4936250.1"/>
    </source>
</evidence>
<accession>A0ABS1TAA1</accession>
<dbReference type="InterPro" id="IPR021328">
    <property type="entry name" value="CotB-like"/>
</dbReference>
<dbReference type="SUPFAM" id="SSF158430">
    <property type="entry name" value="Bacillus cereus metalloprotein-like"/>
    <property type="match status" value="2"/>
</dbReference>
<name>A0ABS1TAA1_9CLOT</name>